<gene>
    <name evidence="2" type="ORF">PPL_01579</name>
</gene>
<comment type="caution">
    <text evidence="2">The sequence shown here is derived from an EMBL/GenBank/DDBJ whole genome shotgun (WGS) entry which is preliminary data.</text>
</comment>
<dbReference type="InParanoid" id="D3AZW5"/>
<evidence type="ECO:0000259" key="1">
    <source>
        <dbReference type="Pfam" id="PF10785"/>
    </source>
</evidence>
<organism evidence="2 3">
    <name type="scientific">Heterostelium pallidum (strain ATCC 26659 / Pp 5 / PN500)</name>
    <name type="common">Cellular slime mold</name>
    <name type="synonym">Polysphondylium pallidum</name>
    <dbReference type="NCBI Taxonomy" id="670386"/>
    <lineage>
        <taxon>Eukaryota</taxon>
        <taxon>Amoebozoa</taxon>
        <taxon>Evosea</taxon>
        <taxon>Eumycetozoa</taxon>
        <taxon>Dictyostelia</taxon>
        <taxon>Acytosteliales</taxon>
        <taxon>Acytosteliaceae</taxon>
        <taxon>Heterostelium</taxon>
    </lineage>
</organism>
<dbReference type="OMA" id="RENEAEC"/>
<reference evidence="2 3" key="1">
    <citation type="journal article" date="2011" name="Genome Res.">
        <title>Phylogeny-wide analysis of social amoeba genomes highlights ancient origins for complex intercellular communication.</title>
        <authorList>
            <person name="Heidel A.J."/>
            <person name="Lawal H.M."/>
            <person name="Felder M."/>
            <person name="Schilde C."/>
            <person name="Helps N.R."/>
            <person name="Tunggal B."/>
            <person name="Rivero F."/>
            <person name="John U."/>
            <person name="Schleicher M."/>
            <person name="Eichinger L."/>
            <person name="Platzer M."/>
            <person name="Noegel A.A."/>
            <person name="Schaap P."/>
            <person name="Gloeckner G."/>
        </authorList>
    </citation>
    <scope>NUCLEOTIDE SEQUENCE [LARGE SCALE GENOMIC DNA]</scope>
    <source>
        <strain evidence="3">ATCC 26659 / Pp 5 / PN500</strain>
    </source>
</reference>
<proteinExistence type="predicted"/>
<dbReference type="Pfam" id="PF10785">
    <property type="entry name" value="NADH-u_ox-rdase"/>
    <property type="match status" value="1"/>
</dbReference>
<feature type="domain" description="NADH-ubiquinone oxidoreductase 21kDa subunit N-terminal" evidence="1">
    <location>
        <begin position="26"/>
        <end position="122"/>
    </location>
</feature>
<dbReference type="AlphaFoldDB" id="D3AZW5"/>
<dbReference type="InterPro" id="IPR019721">
    <property type="entry name" value="NADH-UbQ_OxRdtase_su21_N"/>
</dbReference>
<evidence type="ECO:0000313" key="3">
    <source>
        <dbReference type="Proteomes" id="UP000001396"/>
    </source>
</evidence>
<protein>
    <submittedName>
        <fullName evidence="2">Putative transmembrane protein</fullName>
    </submittedName>
</protein>
<dbReference type="GeneID" id="31357108"/>
<dbReference type="Proteomes" id="UP000001396">
    <property type="component" value="Unassembled WGS sequence"/>
</dbReference>
<evidence type="ECO:0000313" key="2">
    <source>
        <dbReference type="EMBL" id="EFA84589.1"/>
    </source>
</evidence>
<keyword evidence="3" id="KW-1185">Reference proteome</keyword>
<dbReference type="RefSeq" id="XP_020436702.1">
    <property type="nucleotide sequence ID" value="XM_020572585.1"/>
</dbReference>
<accession>D3AZW5</accession>
<dbReference type="PANTHER" id="PTHR34062:SF1">
    <property type="entry name" value="NADH-UBIQUINONE OXIDOREDUCTASE 21KDA SUBUNIT N-TERMINAL DOMAIN-CONTAINING PROTEIN"/>
    <property type="match status" value="1"/>
</dbReference>
<dbReference type="InterPro" id="IPR053229">
    <property type="entry name" value="NADH-Q_oxidrdct_subunit"/>
</dbReference>
<dbReference type="FunCoup" id="D3AZW5">
    <property type="interactions" value="2"/>
</dbReference>
<sequence>MESKSSEPLTIGQLASKSSIEKVVLPAYPVIDREPSNSLTLANFRFSDYVKAIAIPSVMTTAYYIGTLSESLMFNIIYNTLYNNIQIGRHKVTTAVWAAISFPAIYFMQYDNVQQRLKGFRENEAECQKNDQQPIKV</sequence>
<keyword evidence="2" id="KW-0812">Transmembrane</keyword>
<dbReference type="EMBL" id="ADBJ01000008">
    <property type="protein sequence ID" value="EFA84589.1"/>
    <property type="molecule type" value="Genomic_DNA"/>
</dbReference>
<name>D3AZW5_HETP5</name>
<keyword evidence="2" id="KW-0472">Membrane</keyword>
<dbReference type="PANTHER" id="PTHR34062">
    <property type="entry name" value="OXIDOREDUCTASE 21 KDA SUBUNIT, PUTATIVE (AFU_ORTHOLOGUE AFUA_4G04750)-RELATED"/>
    <property type="match status" value="1"/>
</dbReference>